<dbReference type="InterPro" id="IPR038135">
    <property type="entry name" value="Methylthiotransferase_N_sf"/>
</dbReference>
<evidence type="ECO:0000259" key="17">
    <source>
        <dbReference type="PROSITE" id="PS51918"/>
    </source>
</evidence>
<dbReference type="SFLD" id="SFLDG01061">
    <property type="entry name" value="methylthiotransferase"/>
    <property type="match status" value="1"/>
</dbReference>
<dbReference type="GO" id="GO:0051539">
    <property type="term" value="F:4 iron, 4 sulfur cluster binding"/>
    <property type="evidence" value="ECO:0007669"/>
    <property type="project" value="UniProtKB-KW"/>
</dbReference>
<comment type="catalytic activity">
    <reaction evidence="13">
        <text>N(6)-L-threonylcarbamoyladenosine(37) in tRNA + (sulfur carrier)-SH + AH2 + 2 S-adenosyl-L-methionine = 2-methylsulfanyl-N(6)-L-threonylcarbamoyladenosine(37) in tRNA + (sulfur carrier)-H + 5'-deoxyadenosine + L-methionine + A + S-adenosyl-L-homocysteine + 2 H(+)</text>
        <dbReference type="Rhea" id="RHEA:37075"/>
        <dbReference type="Rhea" id="RHEA-COMP:10163"/>
        <dbReference type="Rhea" id="RHEA-COMP:11092"/>
        <dbReference type="Rhea" id="RHEA-COMP:14737"/>
        <dbReference type="Rhea" id="RHEA-COMP:14739"/>
        <dbReference type="ChEBI" id="CHEBI:13193"/>
        <dbReference type="ChEBI" id="CHEBI:15378"/>
        <dbReference type="ChEBI" id="CHEBI:17319"/>
        <dbReference type="ChEBI" id="CHEBI:17499"/>
        <dbReference type="ChEBI" id="CHEBI:29917"/>
        <dbReference type="ChEBI" id="CHEBI:57844"/>
        <dbReference type="ChEBI" id="CHEBI:57856"/>
        <dbReference type="ChEBI" id="CHEBI:59789"/>
        <dbReference type="ChEBI" id="CHEBI:64428"/>
        <dbReference type="ChEBI" id="CHEBI:74418"/>
        <dbReference type="ChEBI" id="CHEBI:74420"/>
        <dbReference type="EC" id="2.8.4.5"/>
    </reaction>
</comment>
<comment type="cofactor">
    <cofactor evidence="1">
        <name>[4Fe-4S] cluster</name>
        <dbReference type="ChEBI" id="CHEBI:49883"/>
    </cofactor>
</comment>
<dbReference type="Gene3D" id="3.40.50.12160">
    <property type="entry name" value="Methylthiotransferase, N-terminal domain"/>
    <property type="match status" value="1"/>
</dbReference>
<keyword evidence="10" id="KW-0408">Iron</keyword>
<evidence type="ECO:0000256" key="14">
    <source>
        <dbReference type="ARBA" id="ARBA00061574"/>
    </source>
</evidence>
<feature type="domain" description="Radical SAM core" evidence="17">
    <location>
        <begin position="138"/>
        <end position="372"/>
    </location>
</feature>
<reference evidence="18" key="1">
    <citation type="journal article" date="2014" name="Int. J. Syst. Evol. Microbiol.">
        <title>Complete genome sequence of Corynebacterium casei LMG S-19264T (=DSM 44701T), isolated from a smear-ripened cheese.</title>
        <authorList>
            <consortium name="US DOE Joint Genome Institute (JGI-PGF)"/>
            <person name="Walter F."/>
            <person name="Albersmeier A."/>
            <person name="Kalinowski J."/>
            <person name="Ruckert C."/>
        </authorList>
    </citation>
    <scope>NUCLEOTIDE SEQUENCE</scope>
    <source>
        <strain evidence="18">KCTC 12710</strain>
    </source>
</reference>
<evidence type="ECO:0000256" key="6">
    <source>
        <dbReference type="ARBA" id="ARBA00022679"/>
    </source>
</evidence>
<proteinExistence type="inferred from homology"/>
<dbReference type="EMBL" id="BMWZ01000004">
    <property type="protein sequence ID" value="GGZ82651.1"/>
    <property type="molecule type" value="Genomic_DNA"/>
</dbReference>
<dbReference type="PANTHER" id="PTHR43020:SF2">
    <property type="entry name" value="MITOCHONDRIAL TRNA METHYLTHIOTRANSFERASE CDK5RAP1"/>
    <property type="match status" value="1"/>
</dbReference>
<dbReference type="GO" id="GO:0035598">
    <property type="term" value="F:tRNA (N(6)-L-threonylcarbamoyladenosine(37)-C(2))-methylthiotransferase activity"/>
    <property type="evidence" value="ECO:0007669"/>
    <property type="project" value="UniProtKB-EC"/>
</dbReference>
<evidence type="ECO:0000256" key="3">
    <source>
        <dbReference type="ARBA" id="ARBA00013273"/>
    </source>
</evidence>
<dbReference type="FunFam" id="3.40.50.12160:FF:000004">
    <property type="entry name" value="Threonylcarbamoyladenosine tRNA methylthiotransferase MtaB"/>
    <property type="match status" value="1"/>
</dbReference>
<dbReference type="NCBIfam" id="TIGR01579">
    <property type="entry name" value="MiaB-like-C"/>
    <property type="match status" value="1"/>
</dbReference>
<evidence type="ECO:0000256" key="11">
    <source>
        <dbReference type="ARBA" id="ARBA00023014"/>
    </source>
</evidence>
<dbReference type="Gene3D" id="3.80.30.20">
    <property type="entry name" value="tm_1862 like domain"/>
    <property type="match status" value="1"/>
</dbReference>
<protein>
    <recommendedName>
        <fullName evidence="15">Threonylcarbamoyladenosine tRNA methylthiotransferase MtaB</fullName>
        <ecNumber evidence="3">2.8.4.5</ecNumber>
    </recommendedName>
    <alternativeName>
        <fullName evidence="12">tRNA-t(6)A37 methylthiotransferase</fullName>
    </alternativeName>
</protein>
<dbReference type="InterPro" id="IPR023404">
    <property type="entry name" value="rSAM_horseshoe"/>
</dbReference>
<evidence type="ECO:0000256" key="5">
    <source>
        <dbReference type="ARBA" id="ARBA00022490"/>
    </source>
</evidence>
<keyword evidence="4" id="KW-0004">4Fe-4S</keyword>
<accession>A0A918R0P2</accession>
<sequence length="442" mass="49924">MNKKVAFYTLGCKLNFSETSTIARSFSSEGFDRVDFSEKADIYVINTCSVTENADKRFKTIVKQAQKANANAFVAAVGCYAQLKPQELADVDGVDLVLGATEKFKITDYLNDLTKNDFGEVHSCEIEDADFYVGSYSIGDRTRAFLKVQDGCDYKCTYCTIPLARGISRSDTMANVLKNANEISKQNIKEIVLTGVNIGDYGKGEFGNKKHEHTFLDLVTELDKVEGIERLRISSIEPNLLKNETIDLVSKSRAFVPHFHIPLQSGSNSILKKMKRRYMRELYVDRVSKIKDVMPHACIGVDVIVGFPGETEEHFLETYNFLTELDISYLHVFTYSERDNTEAAEMEGVVPGNVRSKRSKMLRGLSVKKRRAFYESQIGTSRTVLFESENKEGYIHGFTENYVKVKTPWDPELVNTLHLVDLTGIDDDGLVRLEFSKEVLTN</sequence>
<keyword evidence="8" id="KW-0819">tRNA processing</keyword>
<dbReference type="PROSITE" id="PS51449">
    <property type="entry name" value="MTTASE_N"/>
    <property type="match status" value="1"/>
</dbReference>
<keyword evidence="19" id="KW-1185">Reference proteome</keyword>
<keyword evidence="5" id="KW-0963">Cytoplasm</keyword>
<name>A0A918R0P2_9FLAO</name>
<organism evidence="18 19">
    <name type="scientific">Algibacter mikhailovii</name>
    <dbReference type="NCBI Taxonomy" id="425498"/>
    <lineage>
        <taxon>Bacteria</taxon>
        <taxon>Pseudomonadati</taxon>
        <taxon>Bacteroidota</taxon>
        <taxon>Flavobacteriia</taxon>
        <taxon>Flavobacteriales</taxon>
        <taxon>Flavobacteriaceae</taxon>
        <taxon>Algibacter</taxon>
    </lineage>
</organism>
<comment type="similarity">
    <text evidence="14">Belongs to the methylthiotransferase family. MtaB subfamily.</text>
</comment>
<dbReference type="InterPro" id="IPR058240">
    <property type="entry name" value="rSAM_sf"/>
</dbReference>
<comment type="function">
    <text evidence="2">Catalyzes the methylthiolation of N6-threonylcarbamoyladenosine (t(6)A), leading to the formation of 2-methylthio-N6-threonylcarbamoyladenosine (ms(2)t(6)A) at position 37 in tRNAs that read codons beginning with adenine.</text>
</comment>
<keyword evidence="9" id="KW-0479">Metal-binding</keyword>
<dbReference type="AlphaFoldDB" id="A0A918R0P2"/>
<evidence type="ECO:0000256" key="1">
    <source>
        <dbReference type="ARBA" id="ARBA00001966"/>
    </source>
</evidence>
<dbReference type="InterPro" id="IPR006638">
    <property type="entry name" value="Elp3/MiaA/NifB-like_rSAM"/>
</dbReference>
<comment type="caution">
    <text evidence="18">The sequence shown here is derived from an EMBL/GenBank/DDBJ whole genome shotgun (WGS) entry which is preliminary data.</text>
</comment>
<dbReference type="InterPro" id="IPR005839">
    <property type="entry name" value="Methylthiotransferase"/>
</dbReference>
<dbReference type="PANTHER" id="PTHR43020">
    <property type="entry name" value="CDK5 REGULATORY SUBUNIT-ASSOCIATED PROTEIN 1"/>
    <property type="match status" value="1"/>
</dbReference>
<dbReference type="PROSITE" id="PS01278">
    <property type="entry name" value="MTTASE_RADICAL"/>
    <property type="match status" value="1"/>
</dbReference>
<dbReference type="PROSITE" id="PS51918">
    <property type="entry name" value="RADICAL_SAM"/>
    <property type="match status" value="1"/>
</dbReference>
<evidence type="ECO:0000256" key="12">
    <source>
        <dbReference type="ARBA" id="ARBA00031213"/>
    </source>
</evidence>
<dbReference type="InterPro" id="IPR007197">
    <property type="entry name" value="rSAM"/>
</dbReference>
<keyword evidence="11" id="KW-0411">Iron-sulfur</keyword>
<evidence type="ECO:0000259" key="16">
    <source>
        <dbReference type="PROSITE" id="PS51449"/>
    </source>
</evidence>
<dbReference type="NCBIfam" id="TIGR00089">
    <property type="entry name" value="MiaB/RimO family radical SAM methylthiotransferase"/>
    <property type="match status" value="1"/>
</dbReference>
<keyword evidence="6" id="KW-0808">Transferase</keyword>
<feature type="domain" description="MTTase N-terminal" evidence="16">
    <location>
        <begin position="3"/>
        <end position="115"/>
    </location>
</feature>
<dbReference type="Proteomes" id="UP000636004">
    <property type="component" value="Unassembled WGS sequence"/>
</dbReference>
<evidence type="ECO:0000313" key="18">
    <source>
        <dbReference type="EMBL" id="GGZ82651.1"/>
    </source>
</evidence>
<evidence type="ECO:0000256" key="8">
    <source>
        <dbReference type="ARBA" id="ARBA00022694"/>
    </source>
</evidence>
<dbReference type="Pfam" id="PF04055">
    <property type="entry name" value="Radical_SAM"/>
    <property type="match status" value="1"/>
</dbReference>
<evidence type="ECO:0000256" key="10">
    <source>
        <dbReference type="ARBA" id="ARBA00023004"/>
    </source>
</evidence>
<reference evidence="18" key="2">
    <citation type="submission" date="2020-09" db="EMBL/GenBank/DDBJ databases">
        <authorList>
            <person name="Sun Q."/>
            <person name="Kim S."/>
        </authorList>
    </citation>
    <scope>NUCLEOTIDE SEQUENCE</scope>
    <source>
        <strain evidence="18">KCTC 12710</strain>
    </source>
</reference>
<dbReference type="SUPFAM" id="SSF102114">
    <property type="entry name" value="Radical SAM enzymes"/>
    <property type="match status" value="1"/>
</dbReference>
<dbReference type="GO" id="GO:0005829">
    <property type="term" value="C:cytosol"/>
    <property type="evidence" value="ECO:0007669"/>
    <property type="project" value="TreeGrafter"/>
</dbReference>
<dbReference type="FunFam" id="3.80.30.20:FF:000001">
    <property type="entry name" value="tRNA-2-methylthio-N(6)-dimethylallyladenosine synthase 2"/>
    <property type="match status" value="1"/>
</dbReference>
<dbReference type="GO" id="GO:0046872">
    <property type="term" value="F:metal ion binding"/>
    <property type="evidence" value="ECO:0007669"/>
    <property type="project" value="UniProtKB-KW"/>
</dbReference>
<evidence type="ECO:0000313" key="19">
    <source>
        <dbReference type="Proteomes" id="UP000636004"/>
    </source>
</evidence>
<gene>
    <name evidence="18" type="ORF">GCM10007028_20610</name>
</gene>
<evidence type="ECO:0000256" key="2">
    <source>
        <dbReference type="ARBA" id="ARBA00002399"/>
    </source>
</evidence>
<dbReference type="InterPro" id="IPR006467">
    <property type="entry name" value="MiaB-like_bact"/>
</dbReference>
<dbReference type="EC" id="2.8.4.5" evidence="3"/>
<dbReference type="InterPro" id="IPR020612">
    <property type="entry name" value="Methylthiotransferase_CS"/>
</dbReference>
<dbReference type="GO" id="GO:0035597">
    <property type="term" value="F:tRNA-2-methylthio-N(6)-dimethylallyladenosine(37) synthase activity"/>
    <property type="evidence" value="ECO:0007669"/>
    <property type="project" value="TreeGrafter"/>
</dbReference>
<evidence type="ECO:0000256" key="9">
    <source>
        <dbReference type="ARBA" id="ARBA00022723"/>
    </source>
</evidence>
<dbReference type="Pfam" id="PF00919">
    <property type="entry name" value="UPF0004"/>
    <property type="match status" value="1"/>
</dbReference>
<dbReference type="SFLD" id="SFLDS00029">
    <property type="entry name" value="Radical_SAM"/>
    <property type="match status" value="1"/>
</dbReference>
<dbReference type="RefSeq" id="WP_189360707.1">
    <property type="nucleotide sequence ID" value="NZ_BMWZ01000004.1"/>
</dbReference>
<keyword evidence="7" id="KW-0949">S-adenosyl-L-methionine</keyword>
<dbReference type="InterPro" id="IPR013848">
    <property type="entry name" value="Methylthiotransferase_N"/>
</dbReference>
<evidence type="ECO:0000256" key="15">
    <source>
        <dbReference type="ARBA" id="ARBA00069898"/>
    </source>
</evidence>
<evidence type="ECO:0000256" key="7">
    <source>
        <dbReference type="ARBA" id="ARBA00022691"/>
    </source>
</evidence>
<evidence type="ECO:0000256" key="13">
    <source>
        <dbReference type="ARBA" id="ARBA00051661"/>
    </source>
</evidence>
<evidence type="ECO:0000256" key="4">
    <source>
        <dbReference type="ARBA" id="ARBA00022485"/>
    </source>
</evidence>
<dbReference type="SFLD" id="SFLDG01082">
    <property type="entry name" value="B12-binding_domain_containing"/>
    <property type="match status" value="1"/>
</dbReference>
<dbReference type="SMART" id="SM00729">
    <property type="entry name" value="Elp3"/>
    <property type="match status" value="1"/>
</dbReference>